<evidence type="ECO:0000256" key="1">
    <source>
        <dbReference type="ARBA" id="ARBA00022448"/>
    </source>
</evidence>
<keyword evidence="1" id="KW-0813">Transport</keyword>
<dbReference type="InterPro" id="IPR017911">
    <property type="entry name" value="MacB-like_ATP-bd"/>
</dbReference>
<keyword evidence="6" id="KW-1185">Reference proteome</keyword>
<dbReference type="PROSITE" id="PS00211">
    <property type="entry name" value="ABC_TRANSPORTER_1"/>
    <property type="match status" value="1"/>
</dbReference>
<dbReference type="InterPro" id="IPR027417">
    <property type="entry name" value="P-loop_NTPase"/>
</dbReference>
<dbReference type="RefSeq" id="WP_264987402.1">
    <property type="nucleotide sequence ID" value="NZ_BRZA01000001.1"/>
</dbReference>
<organism evidence="5 6">
    <name type="scientific">Lysinibacillus piscis</name>
    <dbReference type="NCBI Taxonomy" id="2518931"/>
    <lineage>
        <taxon>Bacteria</taxon>
        <taxon>Bacillati</taxon>
        <taxon>Bacillota</taxon>
        <taxon>Bacilli</taxon>
        <taxon>Bacillales</taxon>
        <taxon>Bacillaceae</taxon>
        <taxon>Lysinibacillus</taxon>
    </lineage>
</organism>
<evidence type="ECO:0000313" key="6">
    <source>
        <dbReference type="Proteomes" id="UP001065593"/>
    </source>
</evidence>
<dbReference type="InterPro" id="IPR017871">
    <property type="entry name" value="ABC_transporter-like_CS"/>
</dbReference>
<dbReference type="InterPro" id="IPR003593">
    <property type="entry name" value="AAA+_ATPase"/>
</dbReference>
<dbReference type="InterPro" id="IPR015854">
    <property type="entry name" value="ABC_transpr_LolD-like"/>
</dbReference>
<evidence type="ECO:0000259" key="4">
    <source>
        <dbReference type="PROSITE" id="PS50893"/>
    </source>
</evidence>
<comment type="caution">
    <text evidence="5">The sequence shown here is derived from an EMBL/GenBank/DDBJ whole genome shotgun (WGS) entry which is preliminary data.</text>
</comment>
<dbReference type="PROSITE" id="PS50893">
    <property type="entry name" value="ABC_TRANSPORTER_2"/>
    <property type="match status" value="1"/>
</dbReference>
<name>A0ABQ5NH51_9BACI</name>
<evidence type="ECO:0000256" key="2">
    <source>
        <dbReference type="ARBA" id="ARBA00022741"/>
    </source>
</evidence>
<dbReference type="EMBL" id="BRZA01000001">
    <property type="protein sequence ID" value="GLC87684.1"/>
    <property type="molecule type" value="Genomic_DNA"/>
</dbReference>
<dbReference type="Pfam" id="PF00005">
    <property type="entry name" value="ABC_tran"/>
    <property type="match status" value="1"/>
</dbReference>
<reference evidence="5" key="1">
    <citation type="submission" date="2022-08" db="EMBL/GenBank/DDBJ databases">
        <title>Draft genome sequence of Lysinibacillus sp. strain KH24.</title>
        <authorList>
            <person name="Kanbe H."/>
            <person name="Itoh H."/>
        </authorList>
    </citation>
    <scope>NUCLEOTIDE SEQUENCE</scope>
    <source>
        <strain evidence="5">KH24</strain>
    </source>
</reference>
<proteinExistence type="predicted"/>
<feature type="domain" description="ABC transporter" evidence="4">
    <location>
        <begin position="5"/>
        <end position="244"/>
    </location>
</feature>
<dbReference type="PANTHER" id="PTHR24220:SF86">
    <property type="entry name" value="ABC TRANSPORTER ABCH.1"/>
    <property type="match status" value="1"/>
</dbReference>
<dbReference type="Gene3D" id="3.40.50.300">
    <property type="entry name" value="P-loop containing nucleotide triphosphate hydrolases"/>
    <property type="match status" value="1"/>
</dbReference>
<dbReference type="CDD" id="cd03255">
    <property type="entry name" value="ABC_MJ0796_LolCDE_FtsE"/>
    <property type="match status" value="1"/>
</dbReference>
<protein>
    <submittedName>
        <fullName evidence="5">ABC transporter ATP-binding protein</fullName>
    </submittedName>
</protein>
<keyword evidence="2" id="KW-0547">Nucleotide-binding</keyword>
<dbReference type="GO" id="GO:0005524">
    <property type="term" value="F:ATP binding"/>
    <property type="evidence" value="ECO:0007669"/>
    <property type="project" value="UniProtKB-KW"/>
</dbReference>
<dbReference type="InterPro" id="IPR003439">
    <property type="entry name" value="ABC_transporter-like_ATP-bd"/>
</dbReference>
<keyword evidence="3 5" id="KW-0067">ATP-binding</keyword>
<dbReference type="PANTHER" id="PTHR24220">
    <property type="entry name" value="IMPORT ATP-BINDING PROTEIN"/>
    <property type="match status" value="1"/>
</dbReference>
<accession>A0ABQ5NH51</accession>
<gene>
    <name evidence="5" type="ORF">LYSBPC_08110</name>
</gene>
<sequence>MTTIVSAQHVNKVYKMGETQQHVLKNIELAIKEGEFIAIMGPSGSGKSTLLYAVSGMDQITSGRVLFQDKELTALTEEQLAALRLQTMGFIFQQSHLLKNLTIFDNIILAAYLAKIENRQTVNRRALELMKGMGIEELANHMITQVSGGQLQRAAICRALMNNPRMLFADEPTGALNTNAAIEVMDILADIHQSGTTIMLVTHDIKVAAKTERVLFMVDGQIVAEHTLGTYKKEQLKAREERLVGWLSQLGF</sequence>
<evidence type="ECO:0000313" key="5">
    <source>
        <dbReference type="EMBL" id="GLC87684.1"/>
    </source>
</evidence>
<dbReference type="SMART" id="SM00382">
    <property type="entry name" value="AAA"/>
    <property type="match status" value="1"/>
</dbReference>
<evidence type="ECO:0000256" key="3">
    <source>
        <dbReference type="ARBA" id="ARBA00022840"/>
    </source>
</evidence>
<dbReference type="SUPFAM" id="SSF52540">
    <property type="entry name" value="P-loop containing nucleoside triphosphate hydrolases"/>
    <property type="match status" value="1"/>
</dbReference>
<dbReference type="Proteomes" id="UP001065593">
    <property type="component" value="Unassembled WGS sequence"/>
</dbReference>